<evidence type="ECO:0000313" key="1">
    <source>
        <dbReference type="EMBL" id="MFD2590767.1"/>
    </source>
</evidence>
<reference evidence="2" key="1">
    <citation type="journal article" date="2019" name="Int. J. Syst. Evol. Microbiol.">
        <title>The Global Catalogue of Microorganisms (GCM) 10K type strain sequencing project: providing services to taxonomists for standard genome sequencing and annotation.</title>
        <authorList>
            <consortium name="The Broad Institute Genomics Platform"/>
            <consortium name="The Broad Institute Genome Sequencing Center for Infectious Disease"/>
            <person name="Wu L."/>
            <person name="Ma J."/>
        </authorList>
    </citation>
    <scope>NUCLEOTIDE SEQUENCE [LARGE SCALE GENOMIC DNA]</scope>
    <source>
        <strain evidence="2">KCTC 42423</strain>
    </source>
</reference>
<keyword evidence="2" id="KW-1185">Reference proteome</keyword>
<dbReference type="PANTHER" id="PTHR39324">
    <property type="entry name" value="CALCIUM DODECIN"/>
    <property type="match status" value="1"/>
</dbReference>
<protein>
    <submittedName>
        <fullName evidence="1">Dodecin family protein</fullName>
    </submittedName>
</protein>
<dbReference type="PANTHER" id="PTHR39324:SF1">
    <property type="entry name" value="CALCIUM DODECIN"/>
    <property type="match status" value="1"/>
</dbReference>
<accession>A0ABW5N558</accession>
<dbReference type="InterPro" id="IPR009923">
    <property type="entry name" value="Dodecin"/>
</dbReference>
<dbReference type="Gene3D" id="3.30.1660.10">
    <property type="entry name" value="Flavin-binding protein dodecin"/>
    <property type="match status" value="1"/>
</dbReference>
<dbReference type="InterPro" id="IPR036694">
    <property type="entry name" value="Dodecin-like_sf"/>
</dbReference>
<dbReference type="Pfam" id="PF07311">
    <property type="entry name" value="Dodecin"/>
    <property type="match status" value="1"/>
</dbReference>
<proteinExistence type="predicted"/>
<dbReference type="InterPro" id="IPR025543">
    <property type="entry name" value="Dodecin-like"/>
</dbReference>
<name>A0ABW5N558_9FLAO</name>
<dbReference type="SUPFAM" id="SSF89807">
    <property type="entry name" value="Dodecin-like"/>
    <property type="match status" value="1"/>
</dbReference>
<comment type="caution">
    <text evidence="1">The sequence shown here is derived from an EMBL/GenBank/DDBJ whole genome shotgun (WGS) entry which is preliminary data.</text>
</comment>
<dbReference type="RefSeq" id="WP_176028678.1">
    <property type="nucleotide sequence ID" value="NZ_JBHSJV010000001.1"/>
</dbReference>
<sequence length="66" mass="7381">MAIVKVIEVLANSEKSWEDATKQAVKQAAKSVKNIRSAYVAEQSVVVNDNEVTEFRVNLKISFEVK</sequence>
<gene>
    <name evidence="1" type="ORF">ACFSTE_07965</name>
</gene>
<evidence type="ECO:0000313" key="2">
    <source>
        <dbReference type="Proteomes" id="UP001597459"/>
    </source>
</evidence>
<dbReference type="Proteomes" id="UP001597459">
    <property type="component" value="Unassembled WGS sequence"/>
</dbReference>
<dbReference type="EMBL" id="JBHULX010000004">
    <property type="protein sequence ID" value="MFD2590767.1"/>
    <property type="molecule type" value="Genomic_DNA"/>
</dbReference>
<organism evidence="1 2">
    <name type="scientific">Aquimarina hainanensis</name>
    <dbReference type="NCBI Taxonomy" id="1578017"/>
    <lineage>
        <taxon>Bacteria</taxon>
        <taxon>Pseudomonadati</taxon>
        <taxon>Bacteroidota</taxon>
        <taxon>Flavobacteriia</taxon>
        <taxon>Flavobacteriales</taxon>
        <taxon>Flavobacteriaceae</taxon>
        <taxon>Aquimarina</taxon>
    </lineage>
</organism>